<proteinExistence type="predicted"/>
<sequence length="119" mass="13703">MIHLYMDDLRRCPTGFVLARTGQECLQILREMEVDILSLDYDMGPEEMTGAEVVAAMVNEGLYANEIFLHTSSLYGRNSMYEMLYTNKPEHVILHGCPVPFERLDEIALHHGKEQQNKE</sequence>
<organism evidence="2 3">
    <name type="scientific">Paenibacillus physcomitrellae</name>
    <dbReference type="NCBI Taxonomy" id="1619311"/>
    <lineage>
        <taxon>Bacteria</taxon>
        <taxon>Bacillati</taxon>
        <taxon>Bacillota</taxon>
        <taxon>Bacilli</taxon>
        <taxon>Bacillales</taxon>
        <taxon>Paenibacillaceae</taxon>
        <taxon>Paenibacillus</taxon>
    </lineage>
</organism>
<feature type="domain" description="Cyclic-phosphate processing Receiver" evidence="1">
    <location>
        <begin position="2"/>
        <end position="85"/>
    </location>
</feature>
<dbReference type="Gene3D" id="3.40.50.2300">
    <property type="match status" value="1"/>
</dbReference>
<dbReference type="InterPro" id="IPR046909">
    <property type="entry name" value="cREC_REC"/>
</dbReference>
<reference evidence="3" key="1">
    <citation type="journal article" date="2019" name="Int. J. Syst. Evol. Microbiol.">
        <title>The Global Catalogue of Microorganisms (GCM) 10K type strain sequencing project: providing services to taxonomists for standard genome sequencing and annotation.</title>
        <authorList>
            <consortium name="The Broad Institute Genomics Platform"/>
            <consortium name="The Broad Institute Genome Sequencing Center for Infectious Disease"/>
            <person name="Wu L."/>
            <person name="Ma J."/>
        </authorList>
    </citation>
    <scope>NUCLEOTIDE SEQUENCE [LARGE SCALE GENOMIC DNA]</scope>
    <source>
        <strain evidence="3">CGMCC 1.15044</strain>
    </source>
</reference>
<protein>
    <recommendedName>
        <fullName evidence="1">Cyclic-phosphate processing Receiver domain-containing protein</fullName>
    </recommendedName>
</protein>
<dbReference type="Pfam" id="PF20274">
    <property type="entry name" value="cREC_REC"/>
    <property type="match status" value="1"/>
</dbReference>
<keyword evidence="3" id="KW-1185">Reference proteome</keyword>
<dbReference type="Proteomes" id="UP000609323">
    <property type="component" value="Unassembled WGS sequence"/>
</dbReference>
<dbReference type="EMBL" id="BMHF01000001">
    <property type="protein sequence ID" value="GGA24963.1"/>
    <property type="molecule type" value="Genomic_DNA"/>
</dbReference>
<accession>A0ABQ1FPA5</accession>
<evidence type="ECO:0000313" key="3">
    <source>
        <dbReference type="Proteomes" id="UP000609323"/>
    </source>
</evidence>
<gene>
    <name evidence="2" type="ORF">GCM10010917_07310</name>
</gene>
<name>A0ABQ1FPA5_9BACL</name>
<comment type="caution">
    <text evidence="2">The sequence shown here is derived from an EMBL/GenBank/DDBJ whole genome shotgun (WGS) entry which is preliminary data.</text>
</comment>
<dbReference type="SUPFAM" id="SSF52172">
    <property type="entry name" value="CheY-like"/>
    <property type="match status" value="1"/>
</dbReference>
<evidence type="ECO:0000259" key="1">
    <source>
        <dbReference type="Pfam" id="PF20274"/>
    </source>
</evidence>
<evidence type="ECO:0000313" key="2">
    <source>
        <dbReference type="EMBL" id="GGA24963.1"/>
    </source>
</evidence>
<dbReference type="InterPro" id="IPR011006">
    <property type="entry name" value="CheY-like_superfamily"/>
</dbReference>